<feature type="region of interest" description="Disordered" evidence="1">
    <location>
        <begin position="1"/>
        <end position="35"/>
    </location>
</feature>
<proteinExistence type="predicted"/>
<dbReference type="EMBL" id="HADZ01016476">
    <property type="protein sequence ID" value="SBP80417.1"/>
    <property type="molecule type" value="Transcribed_RNA"/>
</dbReference>
<reference evidence="2" key="1">
    <citation type="submission" date="2016-05" db="EMBL/GenBank/DDBJ databases">
        <authorList>
            <person name="Lavstsen T."/>
            <person name="Jespersen J.S."/>
        </authorList>
    </citation>
    <scope>NUCLEOTIDE SEQUENCE</scope>
    <source>
        <tissue evidence="2">Brain</tissue>
    </source>
</reference>
<name>A0A1A8CKW1_NOTKA</name>
<accession>A0A1A8CKW1</accession>
<gene>
    <name evidence="2" type="primary">CT583712.1</name>
</gene>
<organism evidence="2">
    <name type="scientific">Nothobranchius kadleci</name>
    <name type="common">African annual killifish</name>
    <dbReference type="NCBI Taxonomy" id="1051664"/>
    <lineage>
        <taxon>Eukaryota</taxon>
        <taxon>Metazoa</taxon>
        <taxon>Chordata</taxon>
        <taxon>Craniata</taxon>
        <taxon>Vertebrata</taxon>
        <taxon>Euteleostomi</taxon>
        <taxon>Actinopterygii</taxon>
        <taxon>Neopterygii</taxon>
        <taxon>Teleostei</taxon>
        <taxon>Neoteleostei</taxon>
        <taxon>Acanthomorphata</taxon>
        <taxon>Ovalentaria</taxon>
        <taxon>Atherinomorphae</taxon>
        <taxon>Cyprinodontiformes</taxon>
        <taxon>Nothobranchiidae</taxon>
        <taxon>Nothobranchius</taxon>
    </lineage>
</organism>
<protein>
    <submittedName>
        <fullName evidence="2">Uncharacterized protein</fullName>
    </submittedName>
</protein>
<evidence type="ECO:0000313" key="2">
    <source>
        <dbReference type="EMBL" id="SBP80417.1"/>
    </source>
</evidence>
<feature type="non-terminal residue" evidence="2">
    <location>
        <position position="63"/>
    </location>
</feature>
<evidence type="ECO:0000256" key="1">
    <source>
        <dbReference type="SAM" id="MobiDB-lite"/>
    </source>
</evidence>
<sequence>QDEPEEVPAKKKNKSLSRYFKPSAKPSQVAPHSTRESIEKELSLYLLTGSWSRHRTTGMVEEK</sequence>
<dbReference type="AlphaFoldDB" id="A0A1A8CKW1"/>
<reference evidence="2" key="2">
    <citation type="submission" date="2016-06" db="EMBL/GenBank/DDBJ databases">
        <title>The genome of a short-lived fish provides insights into sex chromosome evolution and the genetic control of aging.</title>
        <authorList>
            <person name="Reichwald K."/>
            <person name="Felder M."/>
            <person name="Petzold A."/>
            <person name="Koch P."/>
            <person name="Groth M."/>
            <person name="Platzer M."/>
        </authorList>
    </citation>
    <scope>NUCLEOTIDE SEQUENCE</scope>
    <source>
        <tissue evidence="2">Brain</tissue>
    </source>
</reference>
<feature type="non-terminal residue" evidence="2">
    <location>
        <position position="1"/>
    </location>
</feature>